<dbReference type="InterPro" id="IPR001841">
    <property type="entry name" value="Znf_RING"/>
</dbReference>
<dbReference type="PROSITE" id="PS51873">
    <property type="entry name" value="TRIAD"/>
    <property type="match status" value="1"/>
</dbReference>
<dbReference type="EMBL" id="ADBL01000630">
    <property type="status" value="NOT_ANNOTATED_CDS"/>
    <property type="molecule type" value="Genomic_DNA"/>
</dbReference>
<evidence type="ECO:0000256" key="9">
    <source>
        <dbReference type="PROSITE-ProRule" id="PRU00175"/>
    </source>
</evidence>
<evidence type="ECO:0000313" key="12">
    <source>
        <dbReference type="EMBL" id="KLU83475.1"/>
    </source>
</evidence>
<sequence length="567" mass="63207">MRGQRAKTQRRTRLFGRFLFGSRARASQSSLAAEAVEPQAPPFRLGLRDLDHIRSSFTLSVGPSGCRLSKIESTIRSTGQFRIGDDERLLFYSDAEAPSLSADTRLAQPSTLYYRVCGRAAKAEGPRISWEGDGDSAPSPGLLEGVLLQAIKTGKPVRALREDIARVLLVDDPNRIVLVARGGLREGPVEGNDWDTSHIASAWLVRRLGVCVSKRRHYLVVRGVRREYLYHPPLSIGQQGSHDSRAATSLRAHEIGDWLHSRIISGQNRALGLQGEGNSFTRRSILLLRESHGRERNLHRADLVALGANAVEFRVPLEVAEAHSAQDAWLLLPSEVCAVCGDDKTIADMPLRITEGCDHRRSGTCKDCLQRWIESSLADTAWDRLRCPECPQFLSHADVRRGASKDVFARYDRLSLRAALGEMQHFRWCLAGCGSGQIHVSQPRSPSSSCKPEMLRCHSCHARQCTVHDVPWHRGETCAAFDVRARQRLRDDRKTRETVSKMAKACPGCLRDVNKHSGCNHITCICGHEWCYLCSAPYARDGVGFLRCRHEEQCPERDPLADTPPPI</sequence>
<evidence type="ECO:0000256" key="7">
    <source>
        <dbReference type="ARBA" id="ARBA00022786"/>
    </source>
</evidence>
<dbReference type="VEuPathDB" id="FungiDB:MAPG_02535"/>
<dbReference type="InterPro" id="IPR013083">
    <property type="entry name" value="Znf_RING/FYVE/PHD"/>
</dbReference>
<proteinExistence type="predicted"/>
<evidence type="ECO:0000256" key="2">
    <source>
        <dbReference type="ARBA" id="ARBA00012251"/>
    </source>
</evidence>
<evidence type="ECO:0000259" key="10">
    <source>
        <dbReference type="PROSITE" id="PS50089"/>
    </source>
</evidence>
<reference evidence="12" key="1">
    <citation type="submission" date="2010-05" db="EMBL/GenBank/DDBJ databases">
        <title>The Genome Sequence of Magnaporthe poae strain ATCC 64411.</title>
        <authorList>
            <consortium name="The Broad Institute Genome Sequencing Platform"/>
            <consortium name="Broad Institute Genome Sequencing Center for Infectious Disease"/>
            <person name="Ma L.-J."/>
            <person name="Dead R."/>
            <person name="Young S."/>
            <person name="Zeng Q."/>
            <person name="Koehrsen M."/>
            <person name="Alvarado L."/>
            <person name="Berlin A."/>
            <person name="Chapman S.B."/>
            <person name="Chen Z."/>
            <person name="Freedman E."/>
            <person name="Gellesch M."/>
            <person name="Goldberg J."/>
            <person name="Griggs A."/>
            <person name="Gujja S."/>
            <person name="Heilman E.R."/>
            <person name="Heiman D."/>
            <person name="Hepburn T."/>
            <person name="Howarth C."/>
            <person name="Jen D."/>
            <person name="Larson L."/>
            <person name="Mehta T."/>
            <person name="Neiman D."/>
            <person name="Pearson M."/>
            <person name="Roberts A."/>
            <person name="Saif S."/>
            <person name="Shea T."/>
            <person name="Shenoy N."/>
            <person name="Sisk P."/>
            <person name="Stolte C."/>
            <person name="Sykes S."/>
            <person name="Walk T."/>
            <person name="White J."/>
            <person name="Yandava C."/>
            <person name="Haas B."/>
            <person name="Nusbaum C."/>
            <person name="Birren B."/>
        </authorList>
    </citation>
    <scope>NUCLEOTIDE SEQUENCE</scope>
    <source>
        <strain evidence="12">ATCC 64411</strain>
    </source>
</reference>
<reference evidence="13" key="5">
    <citation type="submission" date="2015-06" db="UniProtKB">
        <authorList>
            <consortium name="EnsemblFungi"/>
        </authorList>
    </citation>
    <scope>IDENTIFICATION</scope>
    <source>
        <strain evidence="13">ATCC 64411</strain>
    </source>
</reference>
<dbReference type="PROSITE" id="PS50089">
    <property type="entry name" value="ZF_RING_2"/>
    <property type="match status" value="1"/>
</dbReference>
<keyword evidence="4" id="KW-0479">Metal-binding</keyword>
<dbReference type="OMA" id="NAYAVIN"/>
<organism evidence="13 14">
    <name type="scientific">Magnaporthiopsis poae (strain ATCC 64411 / 73-15)</name>
    <name type="common">Kentucky bluegrass fungus</name>
    <name type="synonym">Magnaporthe poae</name>
    <dbReference type="NCBI Taxonomy" id="644358"/>
    <lineage>
        <taxon>Eukaryota</taxon>
        <taxon>Fungi</taxon>
        <taxon>Dikarya</taxon>
        <taxon>Ascomycota</taxon>
        <taxon>Pezizomycotina</taxon>
        <taxon>Sordariomycetes</taxon>
        <taxon>Sordariomycetidae</taxon>
        <taxon>Magnaporthales</taxon>
        <taxon>Magnaporthaceae</taxon>
        <taxon>Magnaporthiopsis</taxon>
    </lineage>
</organism>
<evidence type="ECO:0000256" key="8">
    <source>
        <dbReference type="ARBA" id="ARBA00022833"/>
    </source>
</evidence>
<dbReference type="CDD" id="cd20336">
    <property type="entry name" value="Rcat_RBR"/>
    <property type="match status" value="1"/>
</dbReference>
<protein>
    <recommendedName>
        <fullName evidence="2">RBR-type E3 ubiquitin transferase</fullName>
        <ecNumber evidence="2">2.3.2.31</ecNumber>
    </recommendedName>
</protein>
<evidence type="ECO:0000313" key="13">
    <source>
        <dbReference type="EnsemblFungi" id="MAPG_02535T0"/>
    </source>
</evidence>
<reference evidence="14" key="2">
    <citation type="submission" date="2010-05" db="EMBL/GenBank/DDBJ databases">
        <title>The genome sequence of Magnaporthe poae strain ATCC 64411.</title>
        <authorList>
            <person name="Ma L.-J."/>
            <person name="Dead R."/>
            <person name="Young S."/>
            <person name="Zeng Q."/>
            <person name="Koehrsen M."/>
            <person name="Alvarado L."/>
            <person name="Berlin A."/>
            <person name="Chapman S.B."/>
            <person name="Chen Z."/>
            <person name="Freedman E."/>
            <person name="Gellesch M."/>
            <person name="Goldberg J."/>
            <person name="Griggs A."/>
            <person name="Gujja S."/>
            <person name="Heilman E.R."/>
            <person name="Heiman D."/>
            <person name="Hepburn T."/>
            <person name="Howarth C."/>
            <person name="Jen D."/>
            <person name="Larson L."/>
            <person name="Mehta T."/>
            <person name="Neiman D."/>
            <person name="Pearson M."/>
            <person name="Roberts A."/>
            <person name="Saif S."/>
            <person name="Shea T."/>
            <person name="Shenoy N."/>
            <person name="Sisk P."/>
            <person name="Stolte C."/>
            <person name="Sykes S."/>
            <person name="Walk T."/>
            <person name="White J."/>
            <person name="Yandava C."/>
            <person name="Haas B."/>
            <person name="Nusbaum C."/>
            <person name="Birren B."/>
        </authorList>
    </citation>
    <scope>NUCLEOTIDE SEQUENCE [LARGE SCALE GENOMIC DNA]</scope>
    <source>
        <strain evidence="14">ATCC 64411 / 73-15</strain>
    </source>
</reference>
<evidence type="ECO:0000256" key="1">
    <source>
        <dbReference type="ARBA" id="ARBA00001798"/>
    </source>
</evidence>
<dbReference type="AlphaFoldDB" id="A0A0C4DRM2"/>
<dbReference type="CDD" id="cd20335">
    <property type="entry name" value="BRcat_RBR"/>
    <property type="match status" value="1"/>
</dbReference>
<keyword evidence="7" id="KW-0833">Ubl conjugation pathway</keyword>
<name>A0A0C4DRM2_MAGP6</name>
<dbReference type="OrthoDB" id="1431934at2759"/>
<dbReference type="GO" id="GO:0008270">
    <property type="term" value="F:zinc ion binding"/>
    <property type="evidence" value="ECO:0007669"/>
    <property type="project" value="UniProtKB-KW"/>
</dbReference>
<gene>
    <name evidence="12" type="ORF">MAPG_02535</name>
</gene>
<dbReference type="Gene3D" id="3.30.40.10">
    <property type="entry name" value="Zinc/RING finger domain, C3HC4 (zinc finger)"/>
    <property type="match status" value="1"/>
</dbReference>
<evidence type="ECO:0000313" key="14">
    <source>
        <dbReference type="Proteomes" id="UP000011715"/>
    </source>
</evidence>
<dbReference type="InterPro" id="IPR031127">
    <property type="entry name" value="E3_UB_ligase_RBR"/>
</dbReference>
<dbReference type="STRING" id="644358.A0A0C4DRM2"/>
<dbReference type="eggNOG" id="KOG1815">
    <property type="taxonomic scope" value="Eukaryota"/>
</dbReference>
<evidence type="ECO:0000256" key="3">
    <source>
        <dbReference type="ARBA" id="ARBA00022679"/>
    </source>
</evidence>
<evidence type="ECO:0000259" key="11">
    <source>
        <dbReference type="PROSITE" id="PS51873"/>
    </source>
</evidence>
<dbReference type="EnsemblFungi" id="MAPG_02535T0">
    <property type="protein sequence ID" value="MAPG_02535T0"/>
    <property type="gene ID" value="MAPG_02535"/>
</dbReference>
<comment type="catalytic activity">
    <reaction evidence="1">
        <text>[E2 ubiquitin-conjugating enzyme]-S-ubiquitinyl-L-cysteine + [acceptor protein]-L-lysine = [E2 ubiquitin-conjugating enzyme]-L-cysteine + [acceptor protein]-N(6)-ubiquitinyl-L-lysine.</text>
        <dbReference type="EC" id="2.3.2.31"/>
    </reaction>
</comment>
<feature type="domain" description="RING-type" evidence="11">
    <location>
        <begin position="333"/>
        <end position="558"/>
    </location>
</feature>
<dbReference type="SMART" id="SM00647">
    <property type="entry name" value="IBR"/>
    <property type="match status" value="2"/>
</dbReference>
<dbReference type="EC" id="2.3.2.31" evidence="2"/>
<dbReference type="Pfam" id="PF01485">
    <property type="entry name" value="IBR"/>
    <property type="match status" value="1"/>
</dbReference>
<dbReference type="InterPro" id="IPR044066">
    <property type="entry name" value="TRIAD_supradom"/>
</dbReference>
<dbReference type="SUPFAM" id="SSF57850">
    <property type="entry name" value="RING/U-box"/>
    <property type="match status" value="3"/>
</dbReference>
<dbReference type="PANTHER" id="PTHR11685">
    <property type="entry name" value="RBR FAMILY RING FINGER AND IBR DOMAIN-CONTAINING"/>
    <property type="match status" value="1"/>
</dbReference>
<reference evidence="13" key="4">
    <citation type="journal article" date="2015" name="G3 (Bethesda)">
        <title>Genome sequences of three phytopathogenic species of the Magnaporthaceae family of fungi.</title>
        <authorList>
            <person name="Okagaki L.H."/>
            <person name="Nunes C.C."/>
            <person name="Sailsbery J."/>
            <person name="Clay B."/>
            <person name="Brown D."/>
            <person name="John T."/>
            <person name="Oh Y."/>
            <person name="Young N."/>
            <person name="Fitzgerald M."/>
            <person name="Haas B.J."/>
            <person name="Zeng Q."/>
            <person name="Young S."/>
            <person name="Adiconis X."/>
            <person name="Fan L."/>
            <person name="Levin J.Z."/>
            <person name="Mitchell T.K."/>
            <person name="Okubara P.A."/>
            <person name="Farman M.L."/>
            <person name="Kohn L.M."/>
            <person name="Birren B."/>
            <person name="Ma L.-J."/>
            <person name="Dean R.A."/>
        </authorList>
    </citation>
    <scope>NUCLEOTIDE SEQUENCE</scope>
    <source>
        <strain evidence="13">ATCC 64411 / 73-15</strain>
    </source>
</reference>
<dbReference type="InterPro" id="IPR002867">
    <property type="entry name" value="IBR_dom"/>
</dbReference>
<keyword evidence="5" id="KW-0677">Repeat</keyword>
<dbReference type="GO" id="GO:0016567">
    <property type="term" value="P:protein ubiquitination"/>
    <property type="evidence" value="ECO:0007669"/>
    <property type="project" value="InterPro"/>
</dbReference>
<keyword evidence="14" id="KW-1185">Reference proteome</keyword>
<keyword evidence="3" id="KW-0808">Transferase</keyword>
<dbReference type="EMBL" id="GL876967">
    <property type="protein sequence ID" value="KLU83475.1"/>
    <property type="molecule type" value="Genomic_DNA"/>
</dbReference>
<feature type="domain" description="RING-type" evidence="10">
    <location>
        <begin position="337"/>
        <end position="390"/>
    </location>
</feature>
<dbReference type="Gene3D" id="1.20.120.1750">
    <property type="match status" value="1"/>
</dbReference>
<evidence type="ECO:0000256" key="4">
    <source>
        <dbReference type="ARBA" id="ARBA00022723"/>
    </source>
</evidence>
<keyword evidence="6 9" id="KW-0863">Zinc-finger</keyword>
<dbReference type="Proteomes" id="UP000011715">
    <property type="component" value="Unassembled WGS sequence"/>
</dbReference>
<reference evidence="12" key="3">
    <citation type="submission" date="2011-03" db="EMBL/GenBank/DDBJ databases">
        <title>Annotation of Magnaporthe poae ATCC 64411.</title>
        <authorList>
            <person name="Ma L.-J."/>
            <person name="Dead R."/>
            <person name="Young S.K."/>
            <person name="Zeng Q."/>
            <person name="Gargeya S."/>
            <person name="Fitzgerald M."/>
            <person name="Haas B."/>
            <person name="Abouelleil A."/>
            <person name="Alvarado L."/>
            <person name="Arachchi H.M."/>
            <person name="Berlin A."/>
            <person name="Brown A."/>
            <person name="Chapman S.B."/>
            <person name="Chen Z."/>
            <person name="Dunbar C."/>
            <person name="Freedman E."/>
            <person name="Gearin G."/>
            <person name="Gellesch M."/>
            <person name="Goldberg J."/>
            <person name="Griggs A."/>
            <person name="Gujja S."/>
            <person name="Heiman D."/>
            <person name="Howarth C."/>
            <person name="Larson L."/>
            <person name="Lui A."/>
            <person name="MacDonald P.J.P."/>
            <person name="Mehta T."/>
            <person name="Montmayeur A."/>
            <person name="Murphy C."/>
            <person name="Neiman D."/>
            <person name="Pearson M."/>
            <person name="Priest M."/>
            <person name="Roberts A."/>
            <person name="Saif S."/>
            <person name="Shea T."/>
            <person name="Shenoy N."/>
            <person name="Sisk P."/>
            <person name="Stolte C."/>
            <person name="Sykes S."/>
            <person name="Yandava C."/>
            <person name="Wortman J."/>
            <person name="Nusbaum C."/>
            <person name="Birren B."/>
        </authorList>
    </citation>
    <scope>NUCLEOTIDE SEQUENCE</scope>
    <source>
        <strain evidence="12">ATCC 64411</strain>
    </source>
</reference>
<dbReference type="Pfam" id="PF26200">
    <property type="entry name" value="Rcat_RNF216"/>
    <property type="match status" value="1"/>
</dbReference>
<evidence type="ECO:0000256" key="6">
    <source>
        <dbReference type="ARBA" id="ARBA00022771"/>
    </source>
</evidence>
<keyword evidence="8" id="KW-0862">Zinc</keyword>
<accession>A0A0C4DRM2</accession>
<evidence type="ECO:0000256" key="5">
    <source>
        <dbReference type="ARBA" id="ARBA00022737"/>
    </source>
</evidence>
<dbReference type="GO" id="GO:0061630">
    <property type="term" value="F:ubiquitin protein ligase activity"/>
    <property type="evidence" value="ECO:0007669"/>
    <property type="project" value="UniProtKB-EC"/>
</dbReference>